<dbReference type="Proteomes" id="UP001359559">
    <property type="component" value="Unassembled WGS sequence"/>
</dbReference>
<reference evidence="1 2" key="1">
    <citation type="submission" date="2024-01" db="EMBL/GenBank/DDBJ databases">
        <title>The genomes of 5 underutilized Papilionoideae crops provide insights into root nodulation and disease resistance.</title>
        <authorList>
            <person name="Yuan L."/>
        </authorList>
    </citation>
    <scope>NUCLEOTIDE SEQUENCE [LARGE SCALE GENOMIC DNA]</scope>
    <source>
        <strain evidence="1">LY-2023</strain>
        <tissue evidence="1">Leaf</tissue>
    </source>
</reference>
<comment type="caution">
    <text evidence="1">The sequence shown here is derived from an EMBL/GenBank/DDBJ whole genome shotgun (WGS) entry which is preliminary data.</text>
</comment>
<evidence type="ECO:0000313" key="2">
    <source>
        <dbReference type="Proteomes" id="UP001359559"/>
    </source>
</evidence>
<evidence type="ECO:0000313" key="1">
    <source>
        <dbReference type="EMBL" id="KAK7278039.1"/>
    </source>
</evidence>
<keyword evidence="2" id="KW-1185">Reference proteome</keyword>
<dbReference type="EMBL" id="JAYKXN010000006">
    <property type="protein sequence ID" value="KAK7278039.1"/>
    <property type="molecule type" value="Genomic_DNA"/>
</dbReference>
<dbReference type="AlphaFoldDB" id="A0AAN9FKG7"/>
<proteinExistence type="predicted"/>
<gene>
    <name evidence="1" type="ORF">RJT34_23061</name>
</gene>
<accession>A0AAN9FKG7</accession>
<name>A0AAN9FKG7_CLITE</name>
<protein>
    <submittedName>
        <fullName evidence="1">Uncharacterized protein</fullName>
    </submittedName>
</protein>
<organism evidence="1 2">
    <name type="scientific">Clitoria ternatea</name>
    <name type="common">Butterfly pea</name>
    <dbReference type="NCBI Taxonomy" id="43366"/>
    <lineage>
        <taxon>Eukaryota</taxon>
        <taxon>Viridiplantae</taxon>
        <taxon>Streptophyta</taxon>
        <taxon>Embryophyta</taxon>
        <taxon>Tracheophyta</taxon>
        <taxon>Spermatophyta</taxon>
        <taxon>Magnoliopsida</taxon>
        <taxon>eudicotyledons</taxon>
        <taxon>Gunneridae</taxon>
        <taxon>Pentapetalae</taxon>
        <taxon>rosids</taxon>
        <taxon>fabids</taxon>
        <taxon>Fabales</taxon>
        <taxon>Fabaceae</taxon>
        <taxon>Papilionoideae</taxon>
        <taxon>50 kb inversion clade</taxon>
        <taxon>NPAAA clade</taxon>
        <taxon>indigoferoid/millettioid clade</taxon>
        <taxon>Phaseoleae</taxon>
        <taxon>Clitoria</taxon>
    </lineage>
</organism>
<sequence length="101" mass="11513">MNYKQYMPRSCFSFSFFFGNRSCFSYNSTSVNNLIRTWAKERQQLLLGPKVILSPMSLPKLLDWQILESKFVETRVLTPCSICQIPPLVPSPSLLGPALPP</sequence>